<dbReference type="EC" id="2.1.1.242" evidence="1"/>
<dbReference type="PANTHER" id="PTHR36112:SF1">
    <property type="entry name" value="RIBOSOMAL RNA SMALL SUBUNIT METHYLTRANSFERASE J"/>
    <property type="match status" value="1"/>
</dbReference>
<name>A0YE20_9GAMM</name>
<dbReference type="GO" id="GO:0008990">
    <property type="term" value="F:rRNA (guanine-N2-)-methyltransferase activity"/>
    <property type="evidence" value="ECO:0007669"/>
    <property type="project" value="UniProtKB-UniRule"/>
</dbReference>
<keyword evidence="1" id="KW-0489">Methyltransferase</keyword>
<feature type="binding site" evidence="1">
    <location>
        <begin position="106"/>
        <end position="107"/>
    </location>
    <ligand>
        <name>S-adenosyl-L-methionine</name>
        <dbReference type="ChEBI" id="CHEBI:59789"/>
    </ligand>
</feature>
<dbReference type="AlphaFoldDB" id="A0YE20"/>
<dbReference type="HAMAP" id="MF_01523">
    <property type="entry name" value="16SrRNA_methyltr_J"/>
    <property type="match status" value="1"/>
</dbReference>
<dbReference type="InterPro" id="IPR029063">
    <property type="entry name" value="SAM-dependent_MTases_sf"/>
</dbReference>
<accession>A0YE20</accession>
<organism evidence="2 3">
    <name type="scientific">marine gamma proteobacterium HTCC2143</name>
    <dbReference type="NCBI Taxonomy" id="247633"/>
    <lineage>
        <taxon>Bacteria</taxon>
        <taxon>Pseudomonadati</taxon>
        <taxon>Pseudomonadota</taxon>
        <taxon>Gammaproteobacteria</taxon>
        <taxon>Cellvibrionales</taxon>
        <taxon>Spongiibacteraceae</taxon>
        <taxon>BD1-7 clade</taxon>
    </lineage>
</organism>
<evidence type="ECO:0000313" key="3">
    <source>
        <dbReference type="Proteomes" id="UP000004931"/>
    </source>
</evidence>
<proteinExistence type="inferred from homology"/>
<dbReference type="Pfam" id="PF04445">
    <property type="entry name" value="SAM_MT"/>
    <property type="match status" value="1"/>
</dbReference>
<keyword evidence="1" id="KW-0698">rRNA processing</keyword>
<dbReference type="STRING" id="247633.GP2143_10667"/>
<comment type="catalytic activity">
    <reaction evidence="1">
        <text>guanosine(1516) in 16S rRNA + S-adenosyl-L-methionine = N(2)-methylguanosine(1516) in 16S rRNA + S-adenosyl-L-homocysteine + H(+)</text>
        <dbReference type="Rhea" id="RHEA:43220"/>
        <dbReference type="Rhea" id="RHEA-COMP:10412"/>
        <dbReference type="Rhea" id="RHEA-COMP:10413"/>
        <dbReference type="ChEBI" id="CHEBI:15378"/>
        <dbReference type="ChEBI" id="CHEBI:57856"/>
        <dbReference type="ChEBI" id="CHEBI:59789"/>
        <dbReference type="ChEBI" id="CHEBI:74269"/>
        <dbReference type="ChEBI" id="CHEBI:74481"/>
        <dbReference type="EC" id="2.1.1.242"/>
    </reaction>
</comment>
<comment type="caution">
    <text evidence="1">Lacks conserved residue(s) required for the propagation of feature annotation.</text>
</comment>
<feature type="binding site" evidence="1">
    <location>
        <begin position="122"/>
        <end position="123"/>
    </location>
    <ligand>
        <name>S-adenosyl-L-methionine</name>
        <dbReference type="ChEBI" id="CHEBI:59789"/>
    </ligand>
</feature>
<sequence>MKPLSLSIAVKSDSDRNDQCQRLADELGVALVTEEGSYPYLLVYSEDGLSIQQTGKGAAGPVRVDFSAGATNHRRKHGGRELIVKAVAGNQHQPPSVLDATAGLGRDSFVLASRGYSLTMCERSPVVAAVLKDGLDRARRSGDSELEEIAKRMIFIQGNTLDYLQRLDEIDNPDVIVIDPMFPESKKSALVKKEMRTFHHIVGADSDSEQLLEQALMKARHRVVVKRPKKADYLAGLKPNFAVEGKAIRFDIYSLRAFGKK</sequence>
<dbReference type="Gene3D" id="3.40.50.150">
    <property type="entry name" value="Vaccinia Virus protein VP39"/>
    <property type="match status" value="1"/>
</dbReference>
<comment type="subcellular location">
    <subcellularLocation>
        <location evidence="1">Cytoplasm</location>
    </subcellularLocation>
</comment>
<dbReference type="SUPFAM" id="SSF53335">
    <property type="entry name" value="S-adenosyl-L-methionine-dependent methyltransferases"/>
    <property type="match status" value="1"/>
</dbReference>
<dbReference type="Proteomes" id="UP000004931">
    <property type="component" value="Unassembled WGS sequence"/>
</dbReference>
<gene>
    <name evidence="1" type="primary">rsmJ</name>
    <name evidence="2" type="ORF">GP2143_10667</name>
</gene>
<dbReference type="eggNOG" id="COG0742">
    <property type="taxonomic scope" value="Bacteria"/>
</dbReference>
<protein>
    <recommendedName>
        <fullName evidence="1">Ribosomal RNA small subunit methyltransferase J</fullName>
        <ecNumber evidence="1">2.1.1.242</ecNumber>
    </recommendedName>
    <alternativeName>
        <fullName evidence="1">16S rRNA m2G1516 methyltransferase</fullName>
    </alternativeName>
    <alternativeName>
        <fullName evidence="1">rRNA (guanine-N(2)-)-methyltransferase</fullName>
    </alternativeName>
</protein>
<dbReference type="EMBL" id="AAVT01000005">
    <property type="protein sequence ID" value="EAW31054.1"/>
    <property type="molecule type" value="Genomic_DNA"/>
</dbReference>
<comment type="function">
    <text evidence="1">Specifically methylates the guanosine in position 1516 of 16S rRNA.</text>
</comment>
<comment type="similarity">
    <text evidence="1">Belongs to the methyltransferase superfamily. RsmJ family.</text>
</comment>
<evidence type="ECO:0000256" key="1">
    <source>
        <dbReference type="HAMAP-Rule" id="MF_01523"/>
    </source>
</evidence>
<keyword evidence="1" id="KW-0949">S-adenosyl-L-methionine</keyword>
<dbReference type="PANTHER" id="PTHR36112">
    <property type="entry name" value="RIBOSOMAL RNA SMALL SUBUNIT METHYLTRANSFERASE J"/>
    <property type="match status" value="1"/>
</dbReference>
<dbReference type="GO" id="GO:0005737">
    <property type="term" value="C:cytoplasm"/>
    <property type="evidence" value="ECO:0007669"/>
    <property type="project" value="UniProtKB-SubCell"/>
</dbReference>
<keyword evidence="1" id="KW-0808">Transferase</keyword>
<keyword evidence="3" id="KW-1185">Reference proteome</keyword>
<comment type="caution">
    <text evidence="2">The sequence shown here is derived from an EMBL/GenBank/DDBJ whole genome shotgun (WGS) entry which is preliminary data.</text>
</comment>
<reference evidence="2 3" key="1">
    <citation type="journal article" date="2010" name="J. Bacteriol.">
        <title>Genome sequence of the oligotrophic marine Gammaproteobacterium HTCC2143, isolated from the Oregon Coast.</title>
        <authorList>
            <person name="Oh H.M."/>
            <person name="Kang I."/>
            <person name="Ferriera S."/>
            <person name="Giovannoni S.J."/>
            <person name="Cho J.C."/>
        </authorList>
    </citation>
    <scope>NUCLEOTIDE SEQUENCE [LARGE SCALE GENOMIC DNA]</scope>
    <source>
        <strain evidence="2 3">HTCC2143</strain>
    </source>
</reference>
<keyword evidence="1" id="KW-0963">Cytoplasm</keyword>
<dbReference type="OrthoDB" id="3191794at2"/>
<evidence type="ECO:0000313" key="2">
    <source>
        <dbReference type="EMBL" id="EAW31054.1"/>
    </source>
</evidence>
<dbReference type="CDD" id="cd02440">
    <property type="entry name" value="AdoMet_MTases"/>
    <property type="match status" value="1"/>
</dbReference>
<dbReference type="InterPro" id="IPR007536">
    <property type="entry name" value="16SrRNA_methylTrfase_J"/>
</dbReference>
<feature type="binding site" evidence="1">
    <location>
        <position position="179"/>
    </location>
    <ligand>
        <name>S-adenosyl-L-methionine</name>
        <dbReference type="ChEBI" id="CHEBI:59789"/>
    </ligand>
</feature>